<dbReference type="InterPro" id="IPR039425">
    <property type="entry name" value="RNA_pol_sigma-70-like"/>
</dbReference>
<keyword evidence="2" id="KW-0805">Transcription regulation</keyword>
<dbReference type="Gene3D" id="1.10.1740.10">
    <property type="match status" value="1"/>
</dbReference>
<sequence length="192" mass="22215">MQADQTLEAVYIDKHYQLVVECKQGSKKACYELYRLYSKAMLNVAFRIVGNIAEAEDVLQEAFLDAFGKVKDFRQDTTFGLWLKQIVVNRSINLLRKRRLDLIELEGEQIENIADEVAEDDEEVKYKAAQVKEAIKELPDGYRLVISLYLLEGYDHEEIGQILNISENTSRTQFLRAKRKLVEILNKRGIPS</sequence>
<evidence type="ECO:0000256" key="5">
    <source>
        <dbReference type="ARBA" id="ARBA00023163"/>
    </source>
</evidence>
<dbReference type="Gene3D" id="1.10.10.10">
    <property type="entry name" value="Winged helix-like DNA-binding domain superfamily/Winged helix DNA-binding domain"/>
    <property type="match status" value="1"/>
</dbReference>
<evidence type="ECO:0000256" key="1">
    <source>
        <dbReference type="ARBA" id="ARBA00010641"/>
    </source>
</evidence>
<dbReference type="SUPFAM" id="SSF88659">
    <property type="entry name" value="Sigma3 and sigma4 domains of RNA polymerase sigma factors"/>
    <property type="match status" value="1"/>
</dbReference>
<evidence type="ECO:0000256" key="4">
    <source>
        <dbReference type="ARBA" id="ARBA00023125"/>
    </source>
</evidence>
<evidence type="ECO:0000313" key="6">
    <source>
        <dbReference type="EMBL" id="BAU52175.1"/>
    </source>
</evidence>
<dbReference type="KEGG" id="mgot:MgSA37_00325"/>
<dbReference type="CDD" id="cd06171">
    <property type="entry name" value="Sigma70_r4"/>
    <property type="match status" value="1"/>
</dbReference>
<dbReference type="GO" id="GO:0003677">
    <property type="term" value="F:DNA binding"/>
    <property type="evidence" value="ECO:0007669"/>
    <property type="project" value="UniProtKB-KW"/>
</dbReference>
<dbReference type="RefSeq" id="WP_172885280.1">
    <property type="nucleotide sequence ID" value="NZ_AP017313.1"/>
</dbReference>
<dbReference type="InterPro" id="IPR036388">
    <property type="entry name" value="WH-like_DNA-bd_sf"/>
</dbReference>
<dbReference type="Pfam" id="PF04542">
    <property type="entry name" value="Sigma70_r2"/>
    <property type="match status" value="1"/>
</dbReference>
<dbReference type="AlphaFoldDB" id="A0A110B040"/>
<dbReference type="GO" id="GO:0006352">
    <property type="term" value="P:DNA-templated transcription initiation"/>
    <property type="evidence" value="ECO:0007669"/>
    <property type="project" value="InterPro"/>
</dbReference>
<evidence type="ECO:0000256" key="3">
    <source>
        <dbReference type="ARBA" id="ARBA00023082"/>
    </source>
</evidence>
<dbReference type="InterPro" id="IPR013324">
    <property type="entry name" value="RNA_pol_sigma_r3/r4-like"/>
</dbReference>
<dbReference type="GO" id="GO:0016987">
    <property type="term" value="F:sigma factor activity"/>
    <property type="evidence" value="ECO:0007669"/>
    <property type="project" value="UniProtKB-KW"/>
</dbReference>
<gene>
    <name evidence="6" type="primary">sigW_2</name>
    <name evidence="6" type="ORF">MgSA37_00325</name>
</gene>
<organism evidence="6 7">
    <name type="scientific">Mucilaginibacter gotjawali</name>
    <dbReference type="NCBI Taxonomy" id="1550579"/>
    <lineage>
        <taxon>Bacteria</taxon>
        <taxon>Pseudomonadati</taxon>
        <taxon>Bacteroidota</taxon>
        <taxon>Sphingobacteriia</taxon>
        <taxon>Sphingobacteriales</taxon>
        <taxon>Sphingobacteriaceae</taxon>
        <taxon>Mucilaginibacter</taxon>
    </lineage>
</organism>
<dbReference type="EMBL" id="AP017313">
    <property type="protein sequence ID" value="BAU52175.1"/>
    <property type="molecule type" value="Genomic_DNA"/>
</dbReference>
<dbReference type="Pfam" id="PF08281">
    <property type="entry name" value="Sigma70_r4_2"/>
    <property type="match status" value="1"/>
</dbReference>
<keyword evidence="5" id="KW-0804">Transcription</keyword>
<dbReference type="NCBIfam" id="TIGR02937">
    <property type="entry name" value="sigma70-ECF"/>
    <property type="match status" value="1"/>
</dbReference>
<dbReference type="PANTHER" id="PTHR43133">
    <property type="entry name" value="RNA POLYMERASE ECF-TYPE SIGMA FACTO"/>
    <property type="match status" value="1"/>
</dbReference>
<reference evidence="6 7" key="1">
    <citation type="submission" date="2015-12" db="EMBL/GenBank/DDBJ databases">
        <title>Genome sequence of Mucilaginibacter gotjawali.</title>
        <authorList>
            <person name="Lee J.S."/>
            <person name="Lee K.C."/>
            <person name="Kim K.K."/>
            <person name="Lee B.W."/>
        </authorList>
    </citation>
    <scope>NUCLEOTIDE SEQUENCE [LARGE SCALE GENOMIC DNA]</scope>
    <source>
        <strain evidence="6 7">SA3-7</strain>
    </source>
</reference>
<protein>
    <submittedName>
        <fullName evidence="6">ECF RNA polymerase sigma factor SigW</fullName>
    </submittedName>
</protein>
<dbReference type="InterPro" id="IPR013325">
    <property type="entry name" value="RNA_pol_sigma_r2"/>
</dbReference>
<accession>A0A110B040</accession>
<dbReference type="Proteomes" id="UP000218263">
    <property type="component" value="Chromosome"/>
</dbReference>
<keyword evidence="7" id="KW-1185">Reference proteome</keyword>
<evidence type="ECO:0000313" key="7">
    <source>
        <dbReference type="Proteomes" id="UP000218263"/>
    </source>
</evidence>
<evidence type="ECO:0000256" key="2">
    <source>
        <dbReference type="ARBA" id="ARBA00023015"/>
    </source>
</evidence>
<keyword evidence="3" id="KW-0731">Sigma factor</keyword>
<dbReference type="InterPro" id="IPR007627">
    <property type="entry name" value="RNA_pol_sigma70_r2"/>
</dbReference>
<dbReference type="SUPFAM" id="SSF88946">
    <property type="entry name" value="Sigma2 domain of RNA polymerase sigma factors"/>
    <property type="match status" value="1"/>
</dbReference>
<dbReference type="InterPro" id="IPR013249">
    <property type="entry name" value="RNA_pol_sigma70_r4_t2"/>
</dbReference>
<name>A0A110B040_9SPHI</name>
<dbReference type="InterPro" id="IPR014284">
    <property type="entry name" value="RNA_pol_sigma-70_dom"/>
</dbReference>
<keyword evidence="4" id="KW-0238">DNA-binding</keyword>
<dbReference type="PANTHER" id="PTHR43133:SF8">
    <property type="entry name" value="RNA POLYMERASE SIGMA FACTOR HI_1459-RELATED"/>
    <property type="match status" value="1"/>
</dbReference>
<comment type="similarity">
    <text evidence="1">Belongs to the sigma-70 factor family. ECF subfamily.</text>
</comment>
<proteinExistence type="inferred from homology"/>